<feature type="signal peptide" evidence="2">
    <location>
        <begin position="1"/>
        <end position="18"/>
    </location>
</feature>
<evidence type="ECO:0000313" key="4">
    <source>
        <dbReference type="Proteomes" id="UP000219688"/>
    </source>
</evidence>
<evidence type="ECO:0008006" key="5">
    <source>
        <dbReference type="Google" id="ProtNLM"/>
    </source>
</evidence>
<feature type="compositionally biased region" description="Low complexity" evidence="1">
    <location>
        <begin position="24"/>
        <end position="52"/>
    </location>
</feature>
<evidence type="ECO:0000256" key="2">
    <source>
        <dbReference type="SAM" id="SignalP"/>
    </source>
</evidence>
<sequence>MTIAPFRAVVLACTLVLAGCSQQTTTPADPAATTSSTDPATTTSSTDPATTTQEGAPAMPTYTSQDEALSDARTRAVELRDELAAALTATDPVEAERSATDGRASCTMGGPGPRRWDAGAGFHAEEPREQVAREVTRLEADGWQRVGAAAQTSVTLGRDGWSVTLGWVEDAPGVTVSVGSPCYDEDGTPAG</sequence>
<dbReference type="Proteomes" id="UP000219688">
    <property type="component" value="Unassembled WGS sequence"/>
</dbReference>
<dbReference type="RefSeq" id="WP_097189330.1">
    <property type="nucleotide sequence ID" value="NZ_OBQK01000023.1"/>
</dbReference>
<reference evidence="4" key="1">
    <citation type="submission" date="2017-08" db="EMBL/GenBank/DDBJ databases">
        <authorList>
            <person name="Varghese N."/>
            <person name="Submissions S."/>
        </authorList>
    </citation>
    <scope>NUCLEOTIDE SEQUENCE [LARGE SCALE GENOMIC DNA]</scope>
    <source>
        <strain evidence="4">USBA17B2</strain>
    </source>
</reference>
<name>A0A285VVV4_9MICO</name>
<gene>
    <name evidence="3" type="ORF">SAMN05421879_12312</name>
</gene>
<feature type="chain" id="PRO_5039178921" description="Lipoprotein" evidence="2">
    <location>
        <begin position="19"/>
        <end position="191"/>
    </location>
</feature>
<proteinExistence type="predicted"/>
<feature type="region of interest" description="Disordered" evidence="1">
    <location>
        <begin position="88"/>
        <end position="112"/>
    </location>
</feature>
<feature type="region of interest" description="Disordered" evidence="1">
    <location>
        <begin position="24"/>
        <end position="73"/>
    </location>
</feature>
<dbReference type="EMBL" id="OBQK01000023">
    <property type="protein sequence ID" value="SOC58152.1"/>
    <property type="molecule type" value="Genomic_DNA"/>
</dbReference>
<dbReference type="PROSITE" id="PS51257">
    <property type="entry name" value="PROKAR_LIPOPROTEIN"/>
    <property type="match status" value="1"/>
</dbReference>
<dbReference type="AlphaFoldDB" id="A0A285VVV4"/>
<accession>A0A285VVV4</accession>
<protein>
    <recommendedName>
        <fullName evidence="5">Lipoprotein</fullName>
    </recommendedName>
</protein>
<keyword evidence="2" id="KW-0732">Signal</keyword>
<organism evidence="3 4">
    <name type="scientific">Ornithinimicrobium cerasi</name>
    <dbReference type="NCBI Taxonomy" id="2248773"/>
    <lineage>
        <taxon>Bacteria</taxon>
        <taxon>Bacillati</taxon>
        <taxon>Actinomycetota</taxon>
        <taxon>Actinomycetes</taxon>
        <taxon>Micrococcales</taxon>
        <taxon>Ornithinimicrobiaceae</taxon>
        <taxon>Ornithinimicrobium</taxon>
    </lineage>
</organism>
<evidence type="ECO:0000256" key="1">
    <source>
        <dbReference type="SAM" id="MobiDB-lite"/>
    </source>
</evidence>
<keyword evidence="4" id="KW-1185">Reference proteome</keyword>
<evidence type="ECO:0000313" key="3">
    <source>
        <dbReference type="EMBL" id="SOC58152.1"/>
    </source>
</evidence>